<dbReference type="GO" id="GO:0005789">
    <property type="term" value="C:endoplasmic reticulum membrane"/>
    <property type="evidence" value="ECO:0007669"/>
    <property type="project" value="UniProtKB-SubCell"/>
</dbReference>
<keyword evidence="6" id="KW-1133">Transmembrane helix</keyword>
<evidence type="ECO:0000256" key="8">
    <source>
        <dbReference type="RuleBase" id="RU003827"/>
    </source>
</evidence>
<keyword evidence="7" id="KW-0472">Membrane</keyword>
<dbReference type="PANTHER" id="PTHR22811">
    <property type="entry name" value="TRANSMEMBRANE EMP24 DOMAIN-CONTAINING PROTEIN"/>
    <property type="match status" value="1"/>
</dbReference>
<accession>A0A452GG74</accession>
<proteinExistence type="inferred from homology"/>
<evidence type="ECO:0000259" key="10">
    <source>
        <dbReference type="PROSITE" id="PS50866"/>
    </source>
</evidence>
<dbReference type="InterPro" id="IPR009038">
    <property type="entry name" value="GOLD_dom"/>
</dbReference>
<evidence type="ECO:0000256" key="6">
    <source>
        <dbReference type="ARBA" id="ARBA00022989"/>
    </source>
</evidence>
<evidence type="ECO:0000256" key="3">
    <source>
        <dbReference type="ARBA" id="ARBA00022692"/>
    </source>
</evidence>
<evidence type="ECO:0000256" key="5">
    <source>
        <dbReference type="ARBA" id="ARBA00022824"/>
    </source>
</evidence>
<comment type="similarity">
    <text evidence="2 8">Belongs to the EMP24/GP25L family.</text>
</comment>
<evidence type="ECO:0000256" key="7">
    <source>
        <dbReference type="ARBA" id="ARBA00023136"/>
    </source>
</evidence>
<dbReference type="STRING" id="38772.ENSGAGP00000000495"/>
<keyword evidence="4 9" id="KW-0732">Signal</keyword>
<evidence type="ECO:0000256" key="1">
    <source>
        <dbReference type="ARBA" id="ARBA00004115"/>
    </source>
</evidence>
<dbReference type="SMART" id="SM01190">
    <property type="entry name" value="EMP24_GP25L"/>
    <property type="match status" value="1"/>
</dbReference>
<reference evidence="11" key="2">
    <citation type="submission" date="2025-08" db="UniProtKB">
        <authorList>
            <consortium name="Ensembl"/>
        </authorList>
    </citation>
    <scope>IDENTIFICATION</scope>
</reference>
<dbReference type="PROSITE" id="PS50866">
    <property type="entry name" value="GOLD"/>
    <property type="match status" value="1"/>
</dbReference>
<keyword evidence="12" id="KW-1185">Reference proteome</keyword>
<keyword evidence="3 8" id="KW-0812">Transmembrane</keyword>
<evidence type="ECO:0000256" key="4">
    <source>
        <dbReference type="ARBA" id="ARBA00022729"/>
    </source>
</evidence>
<evidence type="ECO:0000313" key="11">
    <source>
        <dbReference type="Ensembl" id="ENSGAGP00000000495.1"/>
    </source>
</evidence>
<protein>
    <recommendedName>
        <fullName evidence="10">GOLD domain-containing protein</fullName>
    </recommendedName>
</protein>
<reference evidence="12" key="1">
    <citation type="journal article" date="2017" name="PLoS ONE">
        <title>The Agassiz's desert tortoise genome provides a resource for the conservation of a threatened species.</title>
        <authorList>
            <person name="Tollis M."/>
            <person name="DeNardo D.F."/>
            <person name="Cornelius J.A."/>
            <person name="Dolby G.A."/>
            <person name="Edwards T."/>
            <person name="Henen B.T."/>
            <person name="Karl A.E."/>
            <person name="Murphy R.W."/>
            <person name="Kusumi K."/>
        </authorList>
    </citation>
    <scope>NUCLEOTIDE SEQUENCE [LARGE SCALE GENOMIC DNA]</scope>
</reference>
<evidence type="ECO:0000313" key="12">
    <source>
        <dbReference type="Proteomes" id="UP000291020"/>
    </source>
</evidence>
<keyword evidence="5" id="KW-0256">Endoplasmic reticulum</keyword>
<name>A0A452GG74_9SAUR</name>
<dbReference type="Ensembl" id="ENSGAGT00000000554.1">
    <property type="protein sequence ID" value="ENSGAGP00000000495.1"/>
    <property type="gene ID" value="ENSGAGG00000000407.1"/>
</dbReference>
<comment type="subcellular location">
    <subcellularLocation>
        <location evidence="1">Endoplasmic reticulum membrane</location>
        <topology evidence="1">Single-pass type I membrane protein</topology>
    </subcellularLocation>
    <subcellularLocation>
        <location evidence="8">Membrane</location>
        <topology evidence="8">Single-pass type I membrane protein</topology>
    </subcellularLocation>
</comment>
<organism evidence="11 12">
    <name type="scientific">Gopherus agassizii</name>
    <name type="common">Agassiz's desert tortoise</name>
    <dbReference type="NCBI Taxonomy" id="38772"/>
    <lineage>
        <taxon>Eukaryota</taxon>
        <taxon>Metazoa</taxon>
        <taxon>Chordata</taxon>
        <taxon>Craniata</taxon>
        <taxon>Vertebrata</taxon>
        <taxon>Euteleostomi</taxon>
        <taxon>Archelosauria</taxon>
        <taxon>Testudinata</taxon>
        <taxon>Testudines</taxon>
        <taxon>Cryptodira</taxon>
        <taxon>Durocryptodira</taxon>
        <taxon>Testudinoidea</taxon>
        <taxon>Testudinidae</taxon>
        <taxon>Gopherus</taxon>
    </lineage>
</organism>
<evidence type="ECO:0000256" key="2">
    <source>
        <dbReference type="ARBA" id="ARBA00007104"/>
    </source>
</evidence>
<dbReference type="Pfam" id="PF01105">
    <property type="entry name" value="EMP24_GP25L"/>
    <property type="match status" value="1"/>
</dbReference>
<feature type="signal peptide" evidence="9">
    <location>
        <begin position="1"/>
        <end position="27"/>
    </location>
</feature>
<feature type="domain" description="GOLD" evidence="10">
    <location>
        <begin position="37"/>
        <end position="127"/>
    </location>
</feature>
<evidence type="ECO:0000256" key="9">
    <source>
        <dbReference type="SAM" id="SignalP"/>
    </source>
</evidence>
<feature type="chain" id="PRO_5019091228" description="GOLD domain-containing protein" evidence="9">
    <location>
        <begin position="28"/>
        <end position="275"/>
    </location>
</feature>
<dbReference type="AlphaFoldDB" id="A0A452GG74"/>
<dbReference type="InterPro" id="IPR015720">
    <property type="entry name" value="Emp24-like"/>
</dbReference>
<dbReference type="Proteomes" id="UP000291020">
    <property type="component" value="Unassembled WGS sequence"/>
</dbReference>
<sequence>MPLPVPGCPRLGPALALLLLLLGPARPISFQLPGKARKCLREEIHRDTLVTGEYEIGVPPGAASGPSANLKITDSAGHILYSKEDATKGKFAFTTEDYDMFEACFESKLPVGTGRMLDQLVILDMKHGVEAKNYEEIAKVEKLKPLEVELRRLEDLSESIVNDFAYMKKREEEMRDTNGKSSCTPREDCSCKIYTLTTSGLMRQNLEIRQLQLSLSVLYTVKRPLNFWEGDAQPALSRSQFLFSHTMLMILPWENKLMVVLHQLSPQFPPPHPQI</sequence>
<reference evidence="11" key="3">
    <citation type="submission" date="2025-09" db="UniProtKB">
        <authorList>
            <consortium name="Ensembl"/>
        </authorList>
    </citation>
    <scope>IDENTIFICATION</scope>
</reference>